<comment type="caution">
    <text evidence="2">The sequence shown here is derived from an EMBL/GenBank/DDBJ whole genome shotgun (WGS) entry which is preliminary data.</text>
</comment>
<dbReference type="InterPro" id="IPR013222">
    <property type="entry name" value="Glyco_hyd_98_carb-bd"/>
</dbReference>
<dbReference type="Proteomes" id="UP000320735">
    <property type="component" value="Unassembled WGS sequence"/>
</dbReference>
<protein>
    <submittedName>
        <fullName evidence="2">NPCBM/NEW2 domain protein</fullName>
    </submittedName>
</protein>
<name>A0A5C6B4R7_9PLAN</name>
<proteinExistence type="predicted"/>
<sequence length="414" mass="44942">MMRQPGSIYAVHTLCGWILLATAVIPLRSGFAEEAVSVESVSGTTYTGSLSEVTAEHVIVAGKPAETIPIADVIRIDWPERRVASLSGQDLVLLANGDRLVMDPVQTDNEILRAKWRKFPGLPLCSIPLEMVQGIAWKLPQDRVSRSGVITRLLNYSTKTDLLTLRNGNSVAGEFLGFNVDSLKLETAAGPLDIELASLNSLSFNPELIAFPKSQGVRMIVTLIDGSRFTATQFQFLADAGMQFTMAFGGQATFALDRIASMQVVGGRAVYLSDLKPRDYTFTPYLSLRWPLQSDRNATGESLRVGGREYAKGLGTHSQAEITYALDGNYSQFQAVVGIDDLAGRGGNAIAEVLVDEKLVWTSEPLTSGGPPQRIESLDLSGALALTLRVQFGQRGDVQDHVDWCDALLVKQPK</sequence>
<dbReference type="SUPFAM" id="SSF49785">
    <property type="entry name" value="Galactose-binding domain-like"/>
    <property type="match status" value="1"/>
</dbReference>
<dbReference type="Gene3D" id="2.60.120.1060">
    <property type="entry name" value="NPCBM/NEW2 domain"/>
    <property type="match status" value="1"/>
</dbReference>
<feature type="domain" description="Glycosyl hydrolase family 98 putative carbohydrate-binding module" evidence="1">
    <location>
        <begin position="266"/>
        <end position="411"/>
    </location>
</feature>
<dbReference type="AlphaFoldDB" id="A0A5C6B4R7"/>
<keyword evidence="3" id="KW-1185">Reference proteome</keyword>
<evidence type="ECO:0000313" key="2">
    <source>
        <dbReference type="EMBL" id="TWU06918.1"/>
    </source>
</evidence>
<dbReference type="EMBL" id="SJPP01000003">
    <property type="protein sequence ID" value="TWU06918.1"/>
    <property type="molecule type" value="Genomic_DNA"/>
</dbReference>
<accession>A0A5C6B4R7</accession>
<evidence type="ECO:0000259" key="1">
    <source>
        <dbReference type="SMART" id="SM00776"/>
    </source>
</evidence>
<organism evidence="2 3">
    <name type="scientific">Symmachiella macrocystis</name>
    <dbReference type="NCBI Taxonomy" id="2527985"/>
    <lineage>
        <taxon>Bacteria</taxon>
        <taxon>Pseudomonadati</taxon>
        <taxon>Planctomycetota</taxon>
        <taxon>Planctomycetia</taxon>
        <taxon>Planctomycetales</taxon>
        <taxon>Planctomycetaceae</taxon>
        <taxon>Symmachiella</taxon>
    </lineage>
</organism>
<dbReference type="OrthoDB" id="272011at2"/>
<dbReference type="SMART" id="SM00776">
    <property type="entry name" value="NPCBM"/>
    <property type="match status" value="1"/>
</dbReference>
<gene>
    <name evidence="2" type="ORF">CA54_53210</name>
</gene>
<dbReference type="Pfam" id="PF08305">
    <property type="entry name" value="NPCBM"/>
    <property type="match status" value="1"/>
</dbReference>
<reference evidence="2 3" key="1">
    <citation type="submission" date="2019-02" db="EMBL/GenBank/DDBJ databases">
        <title>Deep-cultivation of Planctomycetes and their phenomic and genomic characterization uncovers novel biology.</title>
        <authorList>
            <person name="Wiegand S."/>
            <person name="Jogler M."/>
            <person name="Boedeker C."/>
            <person name="Pinto D."/>
            <person name="Vollmers J."/>
            <person name="Rivas-Marin E."/>
            <person name="Kohn T."/>
            <person name="Peeters S.H."/>
            <person name="Heuer A."/>
            <person name="Rast P."/>
            <person name="Oberbeckmann S."/>
            <person name="Bunk B."/>
            <person name="Jeske O."/>
            <person name="Meyerdierks A."/>
            <person name="Storesund J.E."/>
            <person name="Kallscheuer N."/>
            <person name="Luecker S."/>
            <person name="Lage O.M."/>
            <person name="Pohl T."/>
            <person name="Merkel B.J."/>
            <person name="Hornburger P."/>
            <person name="Mueller R.-W."/>
            <person name="Bruemmer F."/>
            <person name="Labrenz M."/>
            <person name="Spormann A.M."/>
            <person name="Op Den Camp H."/>
            <person name="Overmann J."/>
            <person name="Amann R."/>
            <person name="Jetten M.S.M."/>
            <person name="Mascher T."/>
            <person name="Medema M.H."/>
            <person name="Devos D.P."/>
            <person name="Kaster A.-K."/>
            <person name="Ovreas L."/>
            <person name="Rohde M."/>
            <person name="Galperin M.Y."/>
            <person name="Jogler C."/>
        </authorList>
    </citation>
    <scope>NUCLEOTIDE SEQUENCE [LARGE SCALE GENOMIC DNA]</scope>
    <source>
        <strain evidence="2 3">CA54</strain>
    </source>
</reference>
<dbReference type="InterPro" id="IPR008979">
    <property type="entry name" value="Galactose-bd-like_sf"/>
</dbReference>
<evidence type="ECO:0000313" key="3">
    <source>
        <dbReference type="Proteomes" id="UP000320735"/>
    </source>
</evidence>
<dbReference type="InterPro" id="IPR038637">
    <property type="entry name" value="NPCBM_sf"/>
</dbReference>
<dbReference type="RefSeq" id="WP_146373758.1">
    <property type="nucleotide sequence ID" value="NZ_SJPP01000003.1"/>
</dbReference>